<feature type="transmembrane region" description="Helical" evidence="1">
    <location>
        <begin position="31"/>
        <end position="54"/>
    </location>
</feature>
<keyword evidence="1" id="KW-1133">Transmembrane helix</keyword>
<evidence type="ECO:0000256" key="1">
    <source>
        <dbReference type="SAM" id="Phobius"/>
    </source>
</evidence>
<keyword evidence="1" id="KW-0472">Membrane</keyword>
<dbReference type="Proteomes" id="UP000253729">
    <property type="component" value="Unassembled WGS sequence"/>
</dbReference>
<accession>A0A3F3QAA4</accession>
<keyword evidence="3" id="KW-1185">Reference proteome</keyword>
<dbReference type="RefSeq" id="XP_026629121.1">
    <property type="nucleotide sequence ID" value="XM_026763758.1"/>
</dbReference>
<proteinExistence type="predicted"/>
<protein>
    <submittedName>
        <fullName evidence="2">Uncharacterized protein</fullName>
    </submittedName>
</protein>
<name>A0A3F3QAA4_9EURO</name>
<sequence>MNRFAVFLLCDYSNRYPLYSGGSDSLVWVPSIFFFRGLRVLFSSISFVCTVFIWKSAV</sequence>
<dbReference type="AlphaFoldDB" id="A0A3F3QAA4"/>
<dbReference type="GeneID" id="38132114"/>
<evidence type="ECO:0000313" key="3">
    <source>
        <dbReference type="Proteomes" id="UP000253729"/>
    </source>
</evidence>
<organism evidence="2 3">
    <name type="scientific">Aspergillus welwitschiae</name>
    <dbReference type="NCBI Taxonomy" id="1341132"/>
    <lineage>
        <taxon>Eukaryota</taxon>
        <taxon>Fungi</taxon>
        <taxon>Dikarya</taxon>
        <taxon>Ascomycota</taxon>
        <taxon>Pezizomycotina</taxon>
        <taxon>Eurotiomycetes</taxon>
        <taxon>Eurotiomycetidae</taxon>
        <taxon>Eurotiales</taxon>
        <taxon>Aspergillaceae</taxon>
        <taxon>Aspergillus</taxon>
        <taxon>Aspergillus subgen. Circumdati</taxon>
    </lineage>
</organism>
<evidence type="ECO:0000313" key="2">
    <source>
        <dbReference type="EMBL" id="RDH36099.1"/>
    </source>
</evidence>
<dbReference type="EMBL" id="KZ852038">
    <property type="protein sequence ID" value="RDH36099.1"/>
    <property type="molecule type" value="Genomic_DNA"/>
</dbReference>
<gene>
    <name evidence="2" type="ORF">BDQ94DRAFT_120834</name>
</gene>
<keyword evidence="1" id="KW-0812">Transmembrane</keyword>
<reference evidence="2 3" key="1">
    <citation type="submission" date="2018-07" db="EMBL/GenBank/DDBJ databases">
        <title>The genomes of Aspergillus section Nigri reveals drivers in fungal speciation.</title>
        <authorList>
            <consortium name="DOE Joint Genome Institute"/>
            <person name="Vesth T.C."/>
            <person name="Nybo J."/>
            <person name="Theobald S."/>
            <person name="Brandl J."/>
            <person name="Frisvad J.C."/>
            <person name="Nielsen K.F."/>
            <person name="Lyhne E.K."/>
            <person name="Kogle M.E."/>
            <person name="Kuo A."/>
            <person name="Riley R."/>
            <person name="Clum A."/>
            <person name="Nolan M."/>
            <person name="Lipzen A."/>
            <person name="Salamov A."/>
            <person name="Henrissat B."/>
            <person name="Wiebenga A."/>
            <person name="De vries R.P."/>
            <person name="Grigoriev I.V."/>
            <person name="Mortensen U.H."/>
            <person name="Andersen M.R."/>
            <person name="Baker S.E."/>
        </authorList>
    </citation>
    <scope>NUCLEOTIDE SEQUENCE [LARGE SCALE GENOMIC DNA]</scope>
    <source>
        <strain evidence="2 3">CBS 139.54b</strain>
    </source>
</reference>